<reference evidence="1 2" key="1">
    <citation type="submission" date="2017-04" db="EMBL/GenBank/DDBJ databases">
        <title>Bacillus krulwichiae AM31D Genome sequencing and assembly.</title>
        <authorList>
            <person name="Krulwich T.A."/>
            <person name="Anastor L."/>
            <person name="Ehrlich R."/>
            <person name="Ehrlich G.D."/>
            <person name="Janto B."/>
        </authorList>
    </citation>
    <scope>NUCLEOTIDE SEQUENCE [LARGE SCALE GENOMIC DNA]</scope>
    <source>
        <strain evidence="1 2">AM31D</strain>
    </source>
</reference>
<accession>A0A1X9MBS9</accession>
<sequence length="196" mass="23527">MNYAATFMTEAWFETEMRTVIQLKKEGLTRAEILEKLIEENTFQMRSVDSIKARFQLVYRRVNALDEELSNLFLQSHAYDMKAINLYTFLKIYRIPYEFFLEVIVPNSQINQQTFVRSDFYYFFEKKEVQSEIVMKWKESTKKRLISAMLQFFRESALINQEDKNTFKIVPLHMSSELKEYAEKNDRLLSLMATLK</sequence>
<evidence type="ECO:0000313" key="1">
    <source>
        <dbReference type="EMBL" id="ARK30104.1"/>
    </source>
</evidence>
<dbReference type="RefSeq" id="WP_066159889.1">
    <property type="nucleotide sequence ID" value="NZ_CP020814.1"/>
</dbReference>
<name>A0A1X9MBS9_9BACI</name>
<gene>
    <name evidence="1" type="ORF">BkAM31D_09685</name>
</gene>
<dbReference type="Pfam" id="PF08849">
    <property type="entry name" value="BrxA"/>
    <property type="match status" value="1"/>
</dbReference>
<dbReference type="AlphaFoldDB" id="A0A1X9MBS9"/>
<evidence type="ECO:0000313" key="2">
    <source>
        <dbReference type="Proteomes" id="UP000193006"/>
    </source>
</evidence>
<dbReference type="InterPro" id="IPR014948">
    <property type="entry name" value="BrxA"/>
</dbReference>
<protein>
    <recommendedName>
        <fullName evidence="3">DUF1819 family protein</fullName>
    </recommendedName>
</protein>
<proteinExistence type="predicted"/>
<keyword evidence="2" id="KW-1185">Reference proteome</keyword>
<dbReference type="EMBL" id="CP020814">
    <property type="protein sequence ID" value="ARK30104.1"/>
    <property type="molecule type" value="Genomic_DNA"/>
</dbReference>
<dbReference type="STRING" id="199441.BkAM31D_09685"/>
<dbReference type="Gene3D" id="1.10.3540.10">
    <property type="entry name" value="uncharacterized protein from magnetospirillum magneticum domain"/>
    <property type="match status" value="1"/>
</dbReference>
<dbReference type="KEGG" id="bkw:BkAM31D_09685"/>
<organism evidence="1 2">
    <name type="scientific">Halalkalibacter krulwichiae</name>
    <dbReference type="NCBI Taxonomy" id="199441"/>
    <lineage>
        <taxon>Bacteria</taxon>
        <taxon>Bacillati</taxon>
        <taxon>Bacillota</taxon>
        <taxon>Bacilli</taxon>
        <taxon>Bacillales</taxon>
        <taxon>Bacillaceae</taxon>
        <taxon>Halalkalibacter</taxon>
    </lineage>
</organism>
<evidence type="ECO:0008006" key="3">
    <source>
        <dbReference type="Google" id="ProtNLM"/>
    </source>
</evidence>
<dbReference type="Proteomes" id="UP000193006">
    <property type="component" value="Chromosome"/>
</dbReference>
<dbReference type="InterPro" id="IPR023137">
    <property type="entry name" value="BrxA_sf"/>
</dbReference>